<evidence type="ECO:0000256" key="2">
    <source>
        <dbReference type="ARBA" id="ARBA00006706"/>
    </source>
</evidence>
<keyword evidence="8" id="KW-1185">Reference proteome</keyword>
<dbReference type="PANTHER" id="PTHR12001:SF69">
    <property type="entry name" value="ALL TRANS-POLYPRENYL-DIPHOSPHATE SYNTHASE PDSS1"/>
    <property type="match status" value="1"/>
</dbReference>
<keyword evidence="4" id="KW-0479">Metal-binding</keyword>
<evidence type="ECO:0000256" key="4">
    <source>
        <dbReference type="ARBA" id="ARBA00022723"/>
    </source>
</evidence>
<evidence type="ECO:0000256" key="1">
    <source>
        <dbReference type="ARBA" id="ARBA00001946"/>
    </source>
</evidence>
<organism evidence="7 8">
    <name type="scientific">Streptomyces formicae</name>
    <dbReference type="NCBI Taxonomy" id="1616117"/>
    <lineage>
        <taxon>Bacteria</taxon>
        <taxon>Bacillati</taxon>
        <taxon>Actinomycetota</taxon>
        <taxon>Actinomycetes</taxon>
        <taxon>Kitasatosporales</taxon>
        <taxon>Streptomycetaceae</taxon>
        <taxon>Streptomyces</taxon>
    </lineage>
</organism>
<keyword evidence="5" id="KW-0460">Magnesium</keyword>
<evidence type="ECO:0000256" key="3">
    <source>
        <dbReference type="ARBA" id="ARBA00022679"/>
    </source>
</evidence>
<keyword evidence="3" id="KW-0808">Transferase</keyword>
<feature type="region of interest" description="Disordered" evidence="6">
    <location>
        <begin position="218"/>
        <end position="247"/>
    </location>
</feature>
<evidence type="ECO:0000256" key="6">
    <source>
        <dbReference type="SAM" id="MobiDB-lite"/>
    </source>
</evidence>
<comment type="similarity">
    <text evidence="2">Belongs to the FPP/GGPP synthase family.</text>
</comment>
<dbReference type="Pfam" id="PF00348">
    <property type="entry name" value="polyprenyl_synt"/>
    <property type="match status" value="2"/>
</dbReference>
<sequence>MSKDPATLASATSPACYDLFDASAIRAAVDAHLVGFLQDQAESACGGRLPTLMTDILARFLLGGERLRPLLCALGSLTAGGCVGPPVIVAAASLEMFHAFALIHDEVMDCSATRRGAPTVQQELAGHDQAQAPRRSGSRHVARSAACGNAGAILSDSDVETPLSVMRYKTAKYSVERPLHLGAVLADAPPAALEALTNYALPTGEAFQLRDDLLGVFGDPSVTGKPDWTTPSSPRHPSPACAPLPTK</sequence>
<comment type="cofactor">
    <cofactor evidence="1">
        <name>Mg(2+)</name>
        <dbReference type="ChEBI" id="CHEBI:18420"/>
    </cofactor>
</comment>
<name>A0ABY3WUG1_9ACTN</name>
<evidence type="ECO:0000313" key="7">
    <source>
        <dbReference type="EMBL" id="UNM14947.1"/>
    </source>
</evidence>
<dbReference type="Proteomes" id="UP000828924">
    <property type="component" value="Chromosome"/>
</dbReference>
<evidence type="ECO:0000313" key="8">
    <source>
        <dbReference type="Proteomes" id="UP000828924"/>
    </source>
</evidence>
<reference evidence="7 8" key="1">
    <citation type="submission" date="2021-03" db="EMBL/GenBank/DDBJ databases">
        <title>Complete genome of Streptomyces formicae strain 1H-GS9 (DSM 100524).</title>
        <authorList>
            <person name="Atanasov K.E."/>
            <person name="Altabella T."/>
            <person name="Ferrer A."/>
        </authorList>
    </citation>
    <scope>NUCLEOTIDE SEQUENCE [LARGE SCALE GENOMIC DNA]</scope>
    <source>
        <strain evidence="7 8">1H-GS9</strain>
    </source>
</reference>
<dbReference type="PANTHER" id="PTHR12001">
    <property type="entry name" value="GERANYLGERANYL PYROPHOSPHATE SYNTHASE"/>
    <property type="match status" value="1"/>
</dbReference>
<protein>
    <submittedName>
        <fullName evidence="7">Polyprenyl synthetase family protein</fullName>
    </submittedName>
</protein>
<accession>A0ABY3WUG1</accession>
<proteinExistence type="inferred from homology"/>
<gene>
    <name evidence="7" type="ORF">J4032_28885</name>
</gene>
<feature type="compositionally biased region" description="Pro residues" evidence="6">
    <location>
        <begin position="234"/>
        <end position="247"/>
    </location>
</feature>
<dbReference type="EMBL" id="CP071872">
    <property type="protein sequence ID" value="UNM14947.1"/>
    <property type="molecule type" value="Genomic_DNA"/>
</dbReference>
<dbReference type="InterPro" id="IPR000092">
    <property type="entry name" value="Polyprenyl_synt"/>
</dbReference>
<evidence type="ECO:0000256" key="5">
    <source>
        <dbReference type="ARBA" id="ARBA00022842"/>
    </source>
</evidence>